<dbReference type="GO" id="GO:0000155">
    <property type="term" value="F:phosphorelay sensor kinase activity"/>
    <property type="evidence" value="ECO:0007669"/>
    <property type="project" value="InterPro"/>
</dbReference>
<dbReference type="Gene3D" id="3.30.565.10">
    <property type="entry name" value="Histidine kinase-like ATPase, C-terminal domain"/>
    <property type="match status" value="1"/>
</dbReference>
<dbReference type="SMART" id="SM00387">
    <property type="entry name" value="HATPase_c"/>
    <property type="match status" value="1"/>
</dbReference>
<dbReference type="Gene3D" id="3.30.450.20">
    <property type="entry name" value="PAS domain"/>
    <property type="match status" value="1"/>
</dbReference>
<feature type="domain" description="Response regulatory" evidence="6">
    <location>
        <begin position="9"/>
        <end position="125"/>
    </location>
</feature>
<dbReference type="Pfam" id="PF00072">
    <property type="entry name" value="Response_reg"/>
    <property type="match status" value="1"/>
</dbReference>
<protein>
    <recommendedName>
        <fullName evidence="2">histidine kinase</fullName>
        <ecNumber evidence="2">2.7.13.3</ecNumber>
    </recommendedName>
</protein>
<dbReference type="Pfam" id="PF13426">
    <property type="entry name" value="PAS_9"/>
    <property type="match status" value="1"/>
</dbReference>
<dbReference type="SMART" id="SM00091">
    <property type="entry name" value="PAS"/>
    <property type="match status" value="1"/>
</dbReference>
<dbReference type="SUPFAM" id="SSF47384">
    <property type="entry name" value="Homodimeric domain of signal transducing histidine kinase"/>
    <property type="match status" value="1"/>
</dbReference>
<dbReference type="PANTHER" id="PTHR43547:SF2">
    <property type="entry name" value="HYBRID SIGNAL TRANSDUCTION HISTIDINE KINASE C"/>
    <property type="match status" value="1"/>
</dbReference>
<dbReference type="InterPro" id="IPR003594">
    <property type="entry name" value="HATPase_dom"/>
</dbReference>
<feature type="domain" description="Histidine kinase" evidence="5">
    <location>
        <begin position="267"/>
        <end position="483"/>
    </location>
</feature>
<dbReference type="InterPro" id="IPR036097">
    <property type="entry name" value="HisK_dim/P_sf"/>
</dbReference>
<dbReference type="SUPFAM" id="SSF55874">
    <property type="entry name" value="ATPase domain of HSP90 chaperone/DNA topoisomerase II/histidine kinase"/>
    <property type="match status" value="1"/>
</dbReference>
<keyword evidence="3 4" id="KW-0597">Phosphoprotein</keyword>
<dbReference type="InterPro" id="IPR035965">
    <property type="entry name" value="PAS-like_dom_sf"/>
</dbReference>
<evidence type="ECO:0000256" key="3">
    <source>
        <dbReference type="ARBA" id="ARBA00022553"/>
    </source>
</evidence>
<dbReference type="NCBIfam" id="TIGR00229">
    <property type="entry name" value="sensory_box"/>
    <property type="match status" value="1"/>
</dbReference>
<dbReference type="InterPro" id="IPR001789">
    <property type="entry name" value="Sig_transdc_resp-reg_receiver"/>
</dbReference>
<reference evidence="7 8" key="1">
    <citation type="submission" date="2020-08" db="EMBL/GenBank/DDBJ databases">
        <title>Genomic Encyclopedia of Type Strains, Phase IV (KMG-V): Genome sequencing to study the core and pangenomes of soil and plant-associated prokaryotes.</title>
        <authorList>
            <person name="Whitman W."/>
        </authorList>
    </citation>
    <scope>NUCLEOTIDE SEQUENCE [LARGE SCALE GENOMIC DNA]</scope>
    <source>
        <strain evidence="7 8">M8UP14</strain>
    </source>
</reference>
<dbReference type="PANTHER" id="PTHR43547">
    <property type="entry name" value="TWO-COMPONENT HISTIDINE KINASE"/>
    <property type="match status" value="1"/>
</dbReference>
<dbReference type="Pfam" id="PF00512">
    <property type="entry name" value="HisKA"/>
    <property type="match status" value="1"/>
</dbReference>
<dbReference type="InterPro" id="IPR004358">
    <property type="entry name" value="Sig_transdc_His_kin-like_C"/>
</dbReference>
<dbReference type="AlphaFoldDB" id="A0A7W7ZAC5"/>
<dbReference type="InterPro" id="IPR003661">
    <property type="entry name" value="HisK_dim/P_dom"/>
</dbReference>
<dbReference type="SMART" id="SM00388">
    <property type="entry name" value="HisKA"/>
    <property type="match status" value="1"/>
</dbReference>
<dbReference type="SUPFAM" id="SSF55785">
    <property type="entry name" value="PYP-like sensor domain (PAS domain)"/>
    <property type="match status" value="1"/>
</dbReference>
<organism evidence="7 8">
    <name type="scientific">Granulicella aggregans</name>
    <dbReference type="NCBI Taxonomy" id="474949"/>
    <lineage>
        <taxon>Bacteria</taxon>
        <taxon>Pseudomonadati</taxon>
        <taxon>Acidobacteriota</taxon>
        <taxon>Terriglobia</taxon>
        <taxon>Terriglobales</taxon>
        <taxon>Acidobacteriaceae</taxon>
        <taxon>Granulicella</taxon>
    </lineage>
</organism>
<dbReference type="SMART" id="SM00448">
    <property type="entry name" value="REC"/>
    <property type="match status" value="1"/>
</dbReference>
<dbReference type="InterPro" id="IPR000014">
    <property type="entry name" value="PAS"/>
</dbReference>
<evidence type="ECO:0000256" key="4">
    <source>
        <dbReference type="PROSITE-ProRule" id="PRU00169"/>
    </source>
</evidence>
<evidence type="ECO:0000313" key="8">
    <source>
        <dbReference type="Proteomes" id="UP000540989"/>
    </source>
</evidence>
<gene>
    <name evidence="7" type="ORF">HDF16_000928</name>
</gene>
<dbReference type="EMBL" id="JACHIP010000001">
    <property type="protein sequence ID" value="MBB5056259.1"/>
    <property type="molecule type" value="Genomic_DNA"/>
</dbReference>
<dbReference type="PRINTS" id="PR00344">
    <property type="entry name" value="BCTRLSENSOR"/>
</dbReference>
<dbReference type="Proteomes" id="UP000540989">
    <property type="component" value="Unassembled WGS sequence"/>
</dbReference>
<dbReference type="Gene3D" id="3.40.50.2300">
    <property type="match status" value="1"/>
</dbReference>
<accession>A0A7W7ZAC5</accession>
<dbReference type="InterPro" id="IPR011006">
    <property type="entry name" value="CheY-like_superfamily"/>
</dbReference>
<dbReference type="Gene3D" id="1.10.287.130">
    <property type="match status" value="1"/>
</dbReference>
<evidence type="ECO:0000313" key="7">
    <source>
        <dbReference type="EMBL" id="MBB5056259.1"/>
    </source>
</evidence>
<dbReference type="InterPro" id="IPR005467">
    <property type="entry name" value="His_kinase_dom"/>
</dbReference>
<dbReference type="RefSeq" id="WP_184213925.1">
    <property type="nucleotide sequence ID" value="NZ_JACHIP010000001.1"/>
</dbReference>
<name>A0A7W7ZAC5_9BACT</name>
<dbReference type="InterPro" id="IPR036890">
    <property type="entry name" value="HATPase_C_sf"/>
</dbReference>
<dbReference type="Pfam" id="PF02518">
    <property type="entry name" value="HATPase_c"/>
    <property type="match status" value="1"/>
</dbReference>
<evidence type="ECO:0000259" key="6">
    <source>
        <dbReference type="PROSITE" id="PS50110"/>
    </source>
</evidence>
<sequence length="488" mass="53784">MPEPMSPRKILIIDDQEQTRYIFRHILTRAGYSIAEAENGTQGLAMAMSLPDLIISDVNLPDMLGYDVCRRLRSNPLTASIPVLQISASFVSDESKVQALEGGADSYLTQPVEPTVLLAQVSALLRLRRAETLSNLSSRQWQTTFDGLSDGLALVDSEGKILRANRTFLESLVLTASEVEGIPLASVFESRFEQRFSDFLEEGTGGRSVEVSWNSRWFRARFDNIESDPQSSNGAVFLVTEITDHKKLLETIKMSERLAATGRLAHVIAHEINNPLEAMSNLLFLSIEGTPAGSDVHGYLTQAATELVRISEITKQILAYHRESKNQVFANTGDLLDGTLAMFRSQMLSNKIEVVSVIHCNRPLKVYPGEIRQVFGNLISNAVDAMRGVGGRLIARCVESSDQRTGAKGVRFLFSDSGPGIPHLIVSKIFHAFYTTKETNGSGIGLWLSAEVVKKHGGTIRVRTRTDGPYRGTLIEVFIPDTDGKRMA</sequence>
<dbReference type="PROSITE" id="PS50109">
    <property type="entry name" value="HIS_KIN"/>
    <property type="match status" value="1"/>
</dbReference>
<dbReference type="SUPFAM" id="SSF52172">
    <property type="entry name" value="CheY-like"/>
    <property type="match status" value="1"/>
</dbReference>
<dbReference type="CDD" id="cd00082">
    <property type="entry name" value="HisKA"/>
    <property type="match status" value="1"/>
</dbReference>
<comment type="caution">
    <text evidence="7">The sequence shown here is derived from an EMBL/GenBank/DDBJ whole genome shotgun (WGS) entry which is preliminary data.</text>
</comment>
<dbReference type="EC" id="2.7.13.3" evidence="2"/>
<evidence type="ECO:0000259" key="5">
    <source>
        <dbReference type="PROSITE" id="PS50109"/>
    </source>
</evidence>
<keyword evidence="8" id="KW-1185">Reference proteome</keyword>
<dbReference type="PROSITE" id="PS50110">
    <property type="entry name" value="RESPONSE_REGULATORY"/>
    <property type="match status" value="1"/>
</dbReference>
<feature type="modified residue" description="4-aspartylphosphate" evidence="4">
    <location>
        <position position="57"/>
    </location>
</feature>
<evidence type="ECO:0000256" key="1">
    <source>
        <dbReference type="ARBA" id="ARBA00000085"/>
    </source>
</evidence>
<proteinExistence type="predicted"/>
<dbReference type="CDD" id="cd00130">
    <property type="entry name" value="PAS"/>
    <property type="match status" value="1"/>
</dbReference>
<evidence type="ECO:0000256" key="2">
    <source>
        <dbReference type="ARBA" id="ARBA00012438"/>
    </source>
</evidence>
<comment type="catalytic activity">
    <reaction evidence="1">
        <text>ATP + protein L-histidine = ADP + protein N-phospho-L-histidine.</text>
        <dbReference type="EC" id="2.7.13.3"/>
    </reaction>
</comment>